<accession>A0A7K1UDN2</accession>
<sequence length="51" mass="5781">MVLILYNQKQSIADIRNTLKIGSNATVYRYLKDATARTEQVKTPATPELEL</sequence>
<comment type="caution">
    <text evidence="1">The sequence shown here is derived from an EMBL/GenBank/DDBJ whole genome shotgun (WGS) entry which is preliminary data.</text>
</comment>
<keyword evidence="2" id="KW-1185">Reference proteome</keyword>
<gene>
    <name evidence="1" type="ORF">GO493_29855</name>
</gene>
<dbReference type="Proteomes" id="UP000461730">
    <property type="component" value="Unassembled WGS sequence"/>
</dbReference>
<reference evidence="1 2" key="1">
    <citation type="submission" date="2019-12" db="EMBL/GenBank/DDBJ databases">
        <title>Chitinophaga sp. strain ysch24 (GDMCC 1.1355), whole genome shotgun sequence.</title>
        <authorList>
            <person name="Zhang X."/>
        </authorList>
    </citation>
    <scope>NUCLEOTIDE SEQUENCE [LARGE SCALE GENOMIC DNA]</scope>
    <source>
        <strain evidence="2">ysch24</strain>
    </source>
</reference>
<dbReference type="AlphaFoldDB" id="A0A7K1UDN2"/>
<protein>
    <submittedName>
        <fullName evidence="1">Uncharacterized protein</fullName>
    </submittedName>
</protein>
<proteinExistence type="predicted"/>
<evidence type="ECO:0000313" key="2">
    <source>
        <dbReference type="Proteomes" id="UP000461730"/>
    </source>
</evidence>
<name>A0A7K1UDN2_9BACT</name>
<organism evidence="1 2">
    <name type="scientific">Chitinophaga tropicalis</name>
    <dbReference type="NCBI Taxonomy" id="2683588"/>
    <lineage>
        <taxon>Bacteria</taxon>
        <taxon>Pseudomonadati</taxon>
        <taxon>Bacteroidota</taxon>
        <taxon>Chitinophagia</taxon>
        <taxon>Chitinophagales</taxon>
        <taxon>Chitinophagaceae</taxon>
        <taxon>Chitinophaga</taxon>
    </lineage>
</organism>
<evidence type="ECO:0000313" key="1">
    <source>
        <dbReference type="EMBL" id="MVT12494.1"/>
    </source>
</evidence>
<dbReference type="EMBL" id="WRXN01000028">
    <property type="protein sequence ID" value="MVT12494.1"/>
    <property type="molecule type" value="Genomic_DNA"/>
</dbReference>